<reference evidence="1 2" key="1">
    <citation type="submission" date="2020-03" db="EMBL/GenBank/DDBJ databases">
        <title>Genomic Encyclopedia of Type Strains, Phase IV (KMG-IV): sequencing the most valuable type-strain genomes for metagenomic binning, comparative biology and taxonomic classification.</title>
        <authorList>
            <person name="Goeker M."/>
        </authorList>
    </citation>
    <scope>NUCLEOTIDE SEQUENCE [LARGE SCALE GENOMIC DNA]</scope>
    <source>
        <strain evidence="1 2">DSM 21299</strain>
    </source>
</reference>
<dbReference type="AlphaFoldDB" id="A0A846M3Z1"/>
<keyword evidence="2" id="KW-1185">Reference proteome</keyword>
<protein>
    <submittedName>
        <fullName evidence="1">Uncharacterized protein</fullName>
    </submittedName>
</protein>
<organism evidence="1 2">
    <name type="scientific">Sphingobium vermicomposti</name>
    <dbReference type="NCBI Taxonomy" id="529005"/>
    <lineage>
        <taxon>Bacteria</taxon>
        <taxon>Pseudomonadati</taxon>
        <taxon>Pseudomonadota</taxon>
        <taxon>Alphaproteobacteria</taxon>
        <taxon>Sphingomonadales</taxon>
        <taxon>Sphingomonadaceae</taxon>
        <taxon>Sphingobium</taxon>
    </lineage>
</organism>
<name>A0A846M3Z1_9SPHN</name>
<proteinExistence type="predicted"/>
<evidence type="ECO:0000313" key="2">
    <source>
        <dbReference type="Proteomes" id="UP000576821"/>
    </source>
</evidence>
<evidence type="ECO:0000313" key="1">
    <source>
        <dbReference type="EMBL" id="NIJ16273.1"/>
    </source>
</evidence>
<dbReference type="RefSeq" id="WP_167302934.1">
    <property type="nucleotide sequence ID" value="NZ_JAASQR010000002.1"/>
</dbReference>
<comment type="caution">
    <text evidence="1">The sequence shown here is derived from an EMBL/GenBank/DDBJ whole genome shotgun (WGS) entry which is preliminary data.</text>
</comment>
<accession>A0A846M3Z1</accession>
<gene>
    <name evidence="1" type="ORF">FHS54_001239</name>
</gene>
<dbReference type="Proteomes" id="UP000576821">
    <property type="component" value="Unassembled WGS sequence"/>
</dbReference>
<dbReference type="EMBL" id="JAASQR010000002">
    <property type="protein sequence ID" value="NIJ16273.1"/>
    <property type="molecule type" value="Genomic_DNA"/>
</dbReference>
<sequence>MVEKIEKLVAANDAAQGRGTRTGGDKLILAAAFGHPLPAQERTLWNALSPEQREVAISRLRVLLKYESPRPITPEEAAAETKLSLNRWYELYAAWRERRSLSSIGVAADMPRSRTTAHHNNLQKLVVPVVDADPNGSVRRLAIALGEAYGKYTGLAEEHWPSYMTLRKFVEAERRRRMKEQAPGHDVAFDCCACELPHVNGIFAAFLVIDRGSRIVFGAALGDARESHKGYALAAQNALERIELRSFDRLAWTDKLERSEIVIGLDTNDWADHADQMTVAGMKGHLQPSTKARRFGAYVRPLIGGRMGRVKFVPGKTFGEHCFAQARPDDIVRLSAEVDAYNAELLPGPEAGEEKEPPAKLIALLKRVSQW</sequence>